<dbReference type="GO" id="GO:0016705">
    <property type="term" value="F:oxidoreductase activity, acting on paired donors, with incorporation or reduction of molecular oxygen"/>
    <property type="evidence" value="ECO:0007669"/>
    <property type="project" value="InterPro"/>
</dbReference>
<evidence type="ECO:0000256" key="13">
    <source>
        <dbReference type="RuleBase" id="RU000461"/>
    </source>
</evidence>
<dbReference type="PANTHER" id="PTHR24282:SF130">
    <property type="entry name" value="CYTOCHROME P450 FAMILY PROTEIN"/>
    <property type="match status" value="1"/>
</dbReference>
<evidence type="ECO:0008006" key="16">
    <source>
        <dbReference type="Google" id="ProtNLM"/>
    </source>
</evidence>
<reference evidence="14 15" key="1">
    <citation type="journal article" date="2020" name="Mol. Plant">
        <title>The Chromosome-Based Rubber Tree Genome Provides New Insights into Spurge Genome Evolution and Rubber Biosynthesis.</title>
        <authorList>
            <person name="Liu J."/>
            <person name="Shi C."/>
            <person name="Shi C.C."/>
            <person name="Li W."/>
            <person name="Zhang Q.J."/>
            <person name="Zhang Y."/>
            <person name="Li K."/>
            <person name="Lu H.F."/>
            <person name="Shi C."/>
            <person name="Zhu S.T."/>
            <person name="Xiao Z.Y."/>
            <person name="Nan H."/>
            <person name="Yue Y."/>
            <person name="Zhu X.G."/>
            <person name="Wu Y."/>
            <person name="Hong X.N."/>
            <person name="Fan G.Y."/>
            <person name="Tong Y."/>
            <person name="Zhang D."/>
            <person name="Mao C.L."/>
            <person name="Liu Y.L."/>
            <person name="Hao S.J."/>
            <person name="Liu W.Q."/>
            <person name="Lv M.Q."/>
            <person name="Zhang H.B."/>
            <person name="Liu Y."/>
            <person name="Hu-Tang G.R."/>
            <person name="Wang J.P."/>
            <person name="Wang J.H."/>
            <person name="Sun Y.H."/>
            <person name="Ni S.B."/>
            <person name="Chen W.B."/>
            <person name="Zhang X.C."/>
            <person name="Jiao Y.N."/>
            <person name="Eichler E.E."/>
            <person name="Li G.H."/>
            <person name="Liu X."/>
            <person name="Gao L.Z."/>
        </authorList>
    </citation>
    <scope>NUCLEOTIDE SEQUENCE [LARGE SCALE GENOMIC DNA]</scope>
    <source>
        <strain evidence="15">cv. GT1</strain>
        <tissue evidence="14">Leaf</tissue>
    </source>
</reference>
<name>A0A6A6LYS3_HEVBR</name>
<keyword evidence="4 12" id="KW-0349">Heme</keyword>
<dbReference type="PROSITE" id="PS00086">
    <property type="entry name" value="CYTOCHROME_P450"/>
    <property type="match status" value="1"/>
</dbReference>
<sequence length="396" mass="45303">MWVKPRRIRSTLWRQGIRGPKPSFLYGNIQEMKNIQSVLVNDQASQPAVSHNTWVKSIFPYLHLWAQKYGSIYMYSTGNKQHLYIGQPELLKELNLHKSLDLGKPTYLSKSMEPMLGDGIIKANGPYWAYQRKLIAPEFFLHKAKHMLGLMEESVMAMIRTWLSQVEINGGVADITVDKDLKRVSADIISKACFGHETTALTASWSLMLLALYPEWQERIRAEIFDICGDDRDCFQDLDKLRQLKSLTMVIQETLRLYGPAVITSREAFADLRVGDLTVPKGTIIWISVMALHRDPENWGPDADEFKPERFAGGVAEACKYPQSYIPFGFGSRLCVGQTFAMLELKILLRSILSNFSFSLSPEYRHSPVYKMLLAPQHGIRLLARRLQRENVMTQT</sequence>
<evidence type="ECO:0000256" key="7">
    <source>
        <dbReference type="ARBA" id="ARBA00022989"/>
    </source>
</evidence>
<evidence type="ECO:0000256" key="9">
    <source>
        <dbReference type="ARBA" id="ARBA00023004"/>
    </source>
</evidence>
<dbReference type="InterPro" id="IPR050665">
    <property type="entry name" value="Cytochrome_P450_Monooxygen"/>
</dbReference>
<keyword evidence="6 12" id="KW-0479">Metal-binding</keyword>
<accession>A0A6A6LYS3</accession>
<evidence type="ECO:0000313" key="14">
    <source>
        <dbReference type="EMBL" id="KAF2306581.1"/>
    </source>
</evidence>
<dbReference type="GO" id="GO:0005506">
    <property type="term" value="F:iron ion binding"/>
    <property type="evidence" value="ECO:0007669"/>
    <property type="project" value="InterPro"/>
</dbReference>
<dbReference type="InterPro" id="IPR001128">
    <property type="entry name" value="Cyt_P450"/>
</dbReference>
<dbReference type="Proteomes" id="UP000467840">
    <property type="component" value="Chromosome 9"/>
</dbReference>
<dbReference type="InterPro" id="IPR036396">
    <property type="entry name" value="Cyt_P450_sf"/>
</dbReference>
<comment type="caution">
    <text evidence="14">The sequence shown here is derived from an EMBL/GenBank/DDBJ whole genome shotgun (WGS) entry which is preliminary data.</text>
</comment>
<evidence type="ECO:0000256" key="12">
    <source>
        <dbReference type="PIRSR" id="PIRSR602402-1"/>
    </source>
</evidence>
<keyword evidence="10 13" id="KW-0503">Monooxygenase</keyword>
<dbReference type="InterPro" id="IPR002402">
    <property type="entry name" value="Cyt_P450_E_grp-II"/>
</dbReference>
<evidence type="ECO:0000256" key="6">
    <source>
        <dbReference type="ARBA" id="ARBA00022723"/>
    </source>
</evidence>
<evidence type="ECO:0000256" key="5">
    <source>
        <dbReference type="ARBA" id="ARBA00022692"/>
    </source>
</evidence>
<proteinExistence type="inferred from homology"/>
<dbReference type="Pfam" id="PF00067">
    <property type="entry name" value="p450"/>
    <property type="match status" value="1"/>
</dbReference>
<dbReference type="InterPro" id="IPR017972">
    <property type="entry name" value="Cyt_P450_CS"/>
</dbReference>
<keyword evidence="15" id="KW-1185">Reference proteome</keyword>
<comment type="cofactor">
    <cofactor evidence="1 12">
        <name>heme</name>
        <dbReference type="ChEBI" id="CHEBI:30413"/>
    </cofactor>
</comment>
<comment type="subcellular location">
    <subcellularLocation>
        <location evidence="2">Membrane</location>
        <topology evidence="2">Single-pass membrane protein</topology>
    </subcellularLocation>
</comment>
<keyword evidence="5" id="KW-0812">Transmembrane</keyword>
<evidence type="ECO:0000256" key="10">
    <source>
        <dbReference type="ARBA" id="ARBA00023033"/>
    </source>
</evidence>
<evidence type="ECO:0000256" key="4">
    <source>
        <dbReference type="ARBA" id="ARBA00022617"/>
    </source>
</evidence>
<protein>
    <recommendedName>
        <fullName evidence="16">Cytochrome P450</fullName>
    </recommendedName>
</protein>
<keyword evidence="9 12" id="KW-0408">Iron</keyword>
<dbReference type="Gene3D" id="1.10.630.10">
    <property type="entry name" value="Cytochrome P450"/>
    <property type="match status" value="2"/>
</dbReference>
<dbReference type="PANTHER" id="PTHR24282">
    <property type="entry name" value="CYTOCHROME P450 FAMILY MEMBER"/>
    <property type="match status" value="1"/>
</dbReference>
<dbReference type="PRINTS" id="PR00464">
    <property type="entry name" value="EP450II"/>
</dbReference>
<keyword evidence="7" id="KW-1133">Transmembrane helix</keyword>
<dbReference type="PRINTS" id="PR00385">
    <property type="entry name" value="P450"/>
</dbReference>
<keyword evidence="8 13" id="KW-0560">Oxidoreductase</keyword>
<dbReference type="GO" id="GO:0004497">
    <property type="term" value="F:monooxygenase activity"/>
    <property type="evidence" value="ECO:0007669"/>
    <property type="project" value="UniProtKB-KW"/>
</dbReference>
<comment type="similarity">
    <text evidence="3 13">Belongs to the cytochrome P450 family.</text>
</comment>
<evidence type="ECO:0000256" key="11">
    <source>
        <dbReference type="ARBA" id="ARBA00023136"/>
    </source>
</evidence>
<keyword evidence="11" id="KW-0472">Membrane</keyword>
<organism evidence="14 15">
    <name type="scientific">Hevea brasiliensis</name>
    <name type="common">Para rubber tree</name>
    <name type="synonym">Siphonia brasiliensis</name>
    <dbReference type="NCBI Taxonomy" id="3981"/>
    <lineage>
        <taxon>Eukaryota</taxon>
        <taxon>Viridiplantae</taxon>
        <taxon>Streptophyta</taxon>
        <taxon>Embryophyta</taxon>
        <taxon>Tracheophyta</taxon>
        <taxon>Spermatophyta</taxon>
        <taxon>Magnoliopsida</taxon>
        <taxon>eudicotyledons</taxon>
        <taxon>Gunneridae</taxon>
        <taxon>Pentapetalae</taxon>
        <taxon>rosids</taxon>
        <taxon>fabids</taxon>
        <taxon>Malpighiales</taxon>
        <taxon>Euphorbiaceae</taxon>
        <taxon>Crotonoideae</taxon>
        <taxon>Micrandreae</taxon>
        <taxon>Hevea</taxon>
    </lineage>
</organism>
<dbReference type="GO" id="GO:0020037">
    <property type="term" value="F:heme binding"/>
    <property type="evidence" value="ECO:0007669"/>
    <property type="project" value="InterPro"/>
</dbReference>
<evidence type="ECO:0000313" key="15">
    <source>
        <dbReference type="Proteomes" id="UP000467840"/>
    </source>
</evidence>
<gene>
    <name evidence="14" type="ORF">GH714_019583</name>
</gene>
<evidence type="ECO:0000256" key="3">
    <source>
        <dbReference type="ARBA" id="ARBA00010617"/>
    </source>
</evidence>
<dbReference type="GO" id="GO:0016020">
    <property type="term" value="C:membrane"/>
    <property type="evidence" value="ECO:0007669"/>
    <property type="project" value="UniProtKB-SubCell"/>
</dbReference>
<dbReference type="EMBL" id="JAAGAX010000008">
    <property type="protein sequence ID" value="KAF2306581.1"/>
    <property type="molecule type" value="Genomic_DNA"/>
</dbReference>
<dbReference type="AlphaFoldDB" id="A0A6A6LYS3"/>
<dbReference type="SUPFAM" id="SSF48264">
    <property type="entry name" value="Cytochrome P450"/>
    <property type="match status" value="1"/>
</dbReference>
<evidence type="ECO:0000256" key="1">
    <source>
        <dbReference type="ARBA" id="ARBA00001971"/>
    </source>
</evidence>
<feature type="binding site" description="axial binding residue" evidence="12">
    <location>
        <position position="335"/>
    </location>
    <ligand>
        <name>heme</name>
        <dbReference type="ChEBI" id="CHEBI:30413"/>
    </ligand>
    <ligandPart>
        <name>Fe</name>
        <dbReference type="ChEBI" id="CHEBI:18248"/>
    </ligandPart>
</feature>
<evidence type="ECO:0000256" key="2">
    <source>
        <dbReference type="ARBA" id="ARBA00004167"/>
    </source>
</evidence>
<evidence type="ECO:0000256" key="8">
    <source>
        <dbReference type="ARBA" id="ARBA00023002"/>
    </source>
</evidence>